<feature type="region of interest" description="Disordered" evidence="7">
    <location>
        <begin position="901"/>
        <end position="932"/>
    </location>
</feature>
<evidence type="ECO:0000256" key="2">
    <source>
        <dbReference type="ARBA" id="ARBA00022562"/>
    </source>
</evidence>
<dbReference type="CDD" id="cd09275">
    <property type="entry name" value="RNase_HI_RT_DIRS1"/>
    <property type="match status" value="1"/>
</dbReference>
<feature type="domain" description="SANT" evidence="10">
    <location>
        <begin position="1390"/>
        <end position="1441"/>
    </location>
</feature>
<dbReference type="EC" id="2.3.2.26" evidence="11"/>
<dbReference type="InterPro" id="IPR009057">
    <property type="entry name" value="Homeodomain-like_sf"/>
</dbReference>
<accession>A0A8S3SDR6</accession>
<dbReference type="SMART" id="SM00717">
    <property type="entry name" value="SANT"/>
    <property type="match status" value="1"/>
</dbReference>
<dbReference type="GO" id="GO:0042025">
    <property type="term" value="C:host cell nucleus"/>
    <property type="evidence" value="ECO:0007669"/>
    <property type="project" value="UniProtKB-SubCell"/>
</dbReference>
<dbReference type="Gene3D" id="3.40.30.10">
    <property type="entry name" value="Glutaredoxin"/>
    <property type="match status" value="1"/>
</dbReference>
<dbReference type="PROSITE" id="PS51156">
    <property type="entry name" value="ELM2"/>
    <property type="match status" value="1"/>
</dbReference>
<protein>
    <submittedName>
        <fullName evidence="11">TRIP12</fullName>
        <ecNumber evidence="11">2.3.2.26</ecNumber>
    </submittedName>
</protein>
<evidence type="ECO:0000259" key="10">
    <source>
        <dbReference type="PROSITE" id="PS51293"/>
    </source>
</evidence>
<dbReference type="GO" id="GO:0006259">
    <property type="term" value="P:DNA metabolic process"/>
    <property type="evidence" value="ECO:0007669"/>
    <property type="project" value="UniProtKB-ARBA"/>
</dbReference>
<dbReference type="CDD" id="cd03714">
    <property type="entry name" value="RT_DIRS1"/>
    <property type="match status" value="1"/>
</dbReference>
<feature type="domain" description="Reverse transcriptase" evidence="8">
    <location>
        <begin position="75"/>
        <end position="267"/>
    </location>
</feature>
<feature type="region of interest" description="Disordered" evidence="7">
    <location>
        <begin position="1461"/>
        <end position="1517"/>
    </location>
</feature>
<dbReference type="InterPro" id="IPR029063">
    <property type="entry name" value="SAM-dependent_MTases_sf"/>
</dbReference>
<dbReference type="PROSITE" id="PS50878">
    <property type="entry name" value="RT_POL"/>
    <property type="match status" value="1"/>
</dbReference>
<sequence>MVKPVRDLVYTVWQEELKNDSDKEFLLHGIKHGFDIVQDINLAPLNISAKNHPSAHIESPLYDKAHQQILIEIENGNYELATSTPKIISPLGVISKPDGGVRIIHDCSRPIGSAVNDFAGDMDKQKFQSVDDAAKLVTKNCFMSKVDLKSAYRSVGISRSSQQVTGLQWTFPDGQTHIFIDKKLPFGSKLAPGIFHRLSQAIRRMMSRRGFTIIAYLDDFFICESTKQRCAHGLRVLIYLLRKLGFAISWSKVFDPCQKLVFLGVEIDSTTFELRLPSTKLEQLRQDLADFQQRKHVSKKQLQSLAGKLNWASSVVRGGRVFLRRIIDGITKLKHDWHKMRLCGDILHDIHWWYNFMSTFNGKSFLLNTDPVTSVYTDACKTGAGGVFGTDWFYVNWKEDFPFAQTLHINEQEAFAVALAAKRWAKCWQNKRVYIYCDNSSTVGCINKCTSKNKLLMSFLRELFWLSATNNFQLVAIHLPGKHNDMADAVSRKSENRDLIRSTSTLPVPHPGSHPPMPIHLTLGGSGSEAEKERGDLIMFYNQIYISRLKSFALRFSATVPSRQQIQIHQQQMQGEQLQQQLQQQLKGLQMEQTNVEVKIQQLKDQLQQQNQQLTQKQVRHQMEQTMQQELQLQSALQQQIQQLQLQNTQQLKQQEAQNILLGLTQESHNMKQEHHLQDQKMALPQDTDGSILHNLQHPTGTQLLQAFQHNLAAKQEADRQLYDIQAILKQEAENQVNTQQNRKQPISKEDMEKHLIQRLFLQGGNPSTEVAVSLQQQIEQQKASLPPTSQPQHVNSILLEKMKQKQQQERQQQQMLKTIQQQPYNPGQLPTLIHHHPQVKEETKIDTASVPTSQVPRPLHLQRQVSFEELQNQAQHSIELTSPQQITHQQLQQLLQQRNDTLNSPHSSNNLSDSHGMQHMDLSPPPSLTPTSIQSNLQTAIAQIPLFALKTPTEMGSMGHFNQLPQSKIVTTSAESPDLSLILETIDNDQKTSLSSAKTLPQQSQLNQDNLWTALPNMPKTNHGHLTDARKSTVNYSQIYNDKVPYLDSALHKMGTDPPLYKPEARKLEKAAEQNPFAFPIGNGAQNDFAHPDTIKNPKHHRHKPIANQHTELKRRLSVGSECDLNSSVLPGMINNNNKGYSAKFPSNSAQNMLSVKPRMRSKSGDDFKYFRSKSEDHTFMRPRSQTEECLWKYKQKSEDSWDQALSKSDGAGLFRNPNSLTTPVHLRMKRKHRPAPLFIPRHGSLHGGFQSRLRSPRVLTASEHKGNTPPPYTPPPMLSPIRSGSGLFWSIQKPPMTPMTAPLTPRTSILSMSRNSSIGSAQPDVPKQEIPDDEEPPESDILPHVNIGSQYQAEIPPFNSRKKEALMCISKEDLVFDPEKIKDFSDNEENDVWTTEEAEKYLNALLKCDKDFFSVSKEIGSKSVKECIQFYYLWKKVCPDEHKRLRIMRNKRERERLYNLRSQQQQQQPATLPEQPENEMEINDYDEDSSSSTDMEDNSDIMLNNKEDDASSVKSSSSVKSVKTVITPAPASRATSPAPMFTCDYPECNANLIEDEYLKHQNNLQEYFIRAFPEKNTIFVWFGAGHKVQIVSLCGWKVKCNYMKLPKGTAIGIDLQYVNPIRGAILLSKCDFTSAKTQAEILQKLGNKKADLVLSDMAPACSGDRSMDHHKIIELCSSVIRFSTVVLKNDGAVLCKLWMGGQQKILEDAMRKLFLNVKPVKPNASRYEPKFRKLKTELERSYPGQVAISGEGTPSVTGFFEVEVAGKLVHSKKVRLSAKMSCVLEKYGHCPVMVPALNAYLTDKLPAFVTVMDPSLDVIALLRILHAFNNYWSTMYEVPFSHKPIMSFNEFLSSKLTAKANRQLQDPLVIMTGNLPNWLAEIANAAPFMFPFETRQLLFYATTFDRDRALMRLQDNTGDNSSNDNNERVAPRLDRRRRVVNRLELLKQAEKVIDELGNSKALLEIQYENEVGTGLGPTLEFYALVSKELQKSEFELWRGESLVEKNSSEHITEYSFSICGLFPAPLARNAKAAIVNRIKAKFKFLGKFMAKALMDSRMVSYTE</sequence>
<dbReference type="PROSITE" id="PS51293">
    <property type="entry name" value="SANT"/>
    <property type="match status" value="1"/>
</dbReference>
<dbReference type="Gene3D" id="3.40.50.150">
    <property type="entry name" value="Vaccinia Virus protein VP39"/>
    <property type="match status" value="1"/>
</dbReference>
<dbReference type="InterPro" id="IPR002877">
    <property type="entry name" value="RNA_MeTrfase_FtsJ_dom"/>
</dbReference>
<dbReference type="InterPro" id="IPR017884">
    <property type="entry name" value="SANT_dom"/>
</dbReference>
<dbReference type="EMBL" id="CAJPWZ010001434">
    <property type="protein sequence ID" value="CAG2215130.1"/>
    <property type="molecule type" value="Genomic_DNA"/>
</dbReference>
<dbReference type="InterPro" id="IPR000949">
    <property type="entry name" value="ELM2_dom"/>
</dbReference>
<evidence type="ECO:0000259" key="9">
    <source>
        <dbReference type="PROSITE" id="PS51156"/>
    </source>
</evidence>
<proteinExistence type="predicted"/>
<keyword evidence="11" id="KW-0808">Transferase</keyword>
<dbReference type="InterPro" id="IPR043502">
    <property type="entry name" value="DNA/RNA_pol_sf"/>
</dbReference>
<dbReference type="SUPFAM" id="SSF56204">
    <property type="entry name" value="Hect, E3 ligase catalytic domain"/>
    <property type="match status" value="1"/>
</dbReference>
<evidence type="ECO:0000313" key="11">
    <source>
        <dbReference type="EMBL" id="CAG2215130.1"/>
    </source>
</evidence>
<keyword evidence="11" id="KW-0012">Acyltransferase</keyword>
<feature type="coiled-coil region" evidence="6">
    <location>
        <begin position="579"/>
        <end position="654"/>
    </location>
</feature>
<evidence type="ECO:0000256" key="6">
    <source>
        <dbReference type="SAM" id="Coils"/>
    </source>
</evidence>
<dbReference type="InterPro" id="IPR001005">
    <property type="entry name" value="SANT/Myb"/>
</dbReference>
<dbReference type="NCBIfam" id="TIGR02174">
    <property type="entry name" value="CXXU_selWTH"/>
    <property type="match status" value="1"/>
</dbReference>
<dbReference type="InterPro" id="IPR000477">
    <property type="entry name" value="RT_dom"/>
</dbReference>
<evidence type="ECO:0000256" key="3">
    <source>
        <dbReference type="ARBA" id="ARBA00022884"/>
    </source>
</evidence>
<evidence type="ECO:0000313" key="12">
    <source>
        <dbReference type="Proteomes" id="UP000683360"/>
    </source>
</evidence>
<feature type="compositionally biased region" description="Acidic residues" evidence="7">
    <location>
        <begin position="1478"/>
        <end position="1501"/>
    </location>
</feature>
<evidence type="ECO:0000256" key="5">
    <source>
        <dbReference type="ARBA" id="ARBA00023284"/>
    </source>
</evidence>
<dbReference type="SUPFAM" id="SSF56672">
    <property type="entry name" value="DNA/RNA polymerases"/>
    <property type="match status" value="1"/>
</dbReference>
<feature type="domain" description="ELM2" evidence="9">
    <location>
        <begin position="1345"/>
        <end position="1454"/>
    </location>
</feature>
<gene>
    <name evidence="11" type="ORF">MEDL_28868</name>
</gene>
<dbReference type="InterPro" id="IPR011893">
    <property type="entry name" value="Selenoprotein_Rdx-typ"/>
</dbReference>
<dbReference type="Gene3D" id="1.10.10.60">
    <property type="entry name" value="Homeodomain-like"/>
    <property type="match status" value="1"/>
</dbReference>
<comment type="caution">
    <text evidence="11">The sequence shown here is derived from an EMBL/GenBank/DDBJ whole genome shotgun (WGS) entry which is preliminary data.</text>
</comment>
<keyword evidence="2" id="KW-1048">Host nucleus</keyword>
<keyword evidence="5" id="KW-0676">Redox-active center</keyword>
<dbReference type="OrthoDB" id="5977959at2759"/>
<name>A0A8S3SDR6_MYTED</name>
<dbReference type="PANTHER" id="PTHR33050">
    <property type="entry name" value="REVERSE TRANSCRIPTASE DOMAIN-CONTAINING PROTEIN"/>
    <property type="match status" value="1"/>
</dbReference>
<evidence type="ECO:0000256" key="4">
    <source>
        <dbReference type="ARBA" id="ARBA00023242"/>
    </source>
</evidence>
<keyword evidence="6" id="KW-0175">Coiled coil</keyword>
<dbReference type="InterPro" id="IPR036397">
    <property type="entry name" value="RNaseH_sf"/>
</dbReference>
<dbReference type="Gene3D" id="3.30.420.10">
    <property type="entry name" value="Ribonuclease H-like superfamily/Ribonuclease H"/>
    <property type="match status" value="1"/>
</dbReference>
<evidence type="ECO:0000256" key="1">
    <source>
        <dbReference type="ARBA" id="ARBA00004147"/>
    </source>
</evidence>
<feature type="region of interest" description="Disordered" evidence="7">
    <location>
        <begin position="1316"/>
        <end position="1343"/>
    </location>
</feature>
<dbReference type="InterPro" id="IPR052055">
    <property type="entry name" value="Hepadnavirus_pol/RT"/>
</dbReference>
<organism evidence="11 12">
    <name type="scientific">Mytilus edulis</name>
    <name type="common">Blue mussel</name>
    <dbReference type="NCBI Taxonomy" id="6550"/>
    <lineage>
        <taxon>Eukaryota</taxon>
        <taxon>Metazoa</taxon>
        <taxon>Spiralia</taxon>
        <taxon>Lophotrochozoa</taxon>
        <taxon>Mollusca</taxon>
        <taxon>Bivalvia</taxon>
        <taxon>Autobranchia</taxon>
        <taxon>Pteriomorphia</taxon>
        <taxon>Mytilida</taxon>
        <taxon>Mytiloidea</taxon>
        <taxon>Mytilidae</taxon>
        <taxon>Mytilinae</taxon>
        <taxon>Mytilus</taxon>
    </lineage>
</organism>
<dbReference type="InterPro" id="IPR043128">
    <property type="entry name" value="Rev_trsase/Diguanyl_cyclase"/>
</dbReference>
<dbReference type="Gene3D" id="3.30.70.270">
    <property type="match status" value="1"/>
</dbReference>
<dbReference type="SUPFAM" id="SSF53335">
    <property type="entry name" value="S-adenosyl-L-methionine-dependent methyltransferases"/>
    <property type="match status" value="1"/>
</dbReference>
<dbReference type="GO" id="GO:0008168">
    <property type="term" value="F:methyltransferase activity"/>
    <property type="evidence" value="ECO:0007669"/>
    <property type="project" value="InterPro"/>
</dbReference>
<dbReference type="Gene3D" id="3.90.1750.10">
    <property type="entry name" value="Hect, E3 ligase catalytic domains"/>
    <property type="match status" value="1"/>
</dbReference>
<reference evidence="11" key="1">
    <citation type="submission" date="2021-03" db="EMBL/GenBank/DDBJ databases">
        <authorList>
            <person name="Bekaert M."/>
        </authorList>
    </citation>
    <scope>NUCLEOTIDE SEQUENCE</scope>
</reference>
<dbReference type="GO" id="GO:0003723">
    <property type="term" value="F:RNA binding"/>
    <property type="evidence" value="ECO:0007669"/>
    <property type="project" value="UniProtKB-KW"/>
</dbReference>
<evidence type="ECO:0000256" key="7">
    <source>
        <dbReference type="SAM" id="MobiDB-lite"/>
    </source>
</evidence>
<dbReference type="SMART" id="SM01189">
    <property type="entry name" value="ELM2"/>
    <property type="match status" value="1"/>
</dbReference>
<dbReference type="SUPFAM" id="SSF46689">
    <property type="entry name" value="Homeodomain-like"/>
    <property type="match status" value="1"/>
</dbReference>
<dbReference type="GO" id="GO:0061630">
    <property type="term" value="F:ubiquitin protein ligase activity"/>
    <property type="evidence" value="ECO:0007669"/>
    <property type="project" value="UniProtKB-EC"/>
</dbReference>
<dbReference type="GO" id="GO:0032259">
    <property type="term" value="P:methylation"/>
    <property type="evidence" value="ECO:0007669"/>
    <property type="project" value="InterPro"/>
</dbReference>
<feature type="compositionally biased region" description="Polar residues" evidence="7">
    <location>
        <begin position="901"/>
        <end position="916"/>
    </location>
</feature>
<keyword evidence="12" id="KW-1185">Reference proteome</keyword>
<keyword evidence="3" id="KW-0694">RNA-binding</keyword>
<dbReference type="Gene3D" id="3.10.10.10">
    <property type="entry name" value="HIV Type 1 Reverse Transcriptase, subunit A, domain 1"/>
    <property type="match status" value="1"/>
</dbReference>
<dbReference type="Pfam" id="PF01448">
    <property type="entry name" value="ELM2"/>
    <property type="match status" value="1"/>
</dbReference>
<dbReference type="Pfam" id="PF01728">
    <property type="entry name" value="FtsJ"/>
    <property type="match status" value="1"/>
</dbReference>
<dbReference type="InterPro" id="IPR035983">
    <property type="entry name" value="Hect_E3_ubiquitin_ligase"/>
</dbReference>
<dbReference type="Proteomes" id="UP000683360">
    <property type="component" value="Unassembled WGS sequence"/>
</dbReference>
<dbReference type="Pfam" id="PF00078">
    <property type="entry name" value="RVT_1"/>
    <property type="match status" value="1"/>
</dbReference>
<keyword evidence="4" id="KW-0539">Nucleus</keyword>
<dbReference type="PANTHER" id="PTHR33050:SF8">
    <property type="entry name" value="REVERSE TRANSCRIPTASE DOMAIN-CONTAINING PROTEIN"/>
    <property type="match status" value="1"/>
</dbReference>
<comment type="subcellular location">
    <subcellularLocation>
        <location evidence="1">Host nucleus</location>
    </subcellularLocation>
</comment>
<evidence type="ECO:0000259" key="8">
    <source>
        <dbReference type="PROSITE" id="PS50878"/>
    </source>
</evidence>